<proteinExistence type="predicted"/>
<comment type="caution">
    <text evidence="1">The sequence shown here is derived from an EMBL/GenBank/DDBJ whole genome shotgun (WGS) entry which is preliminary data.</text>
</comment>
<keyword evidence="1" id="KW-0808">Transferase</keyword>
<dbReference type="PANTHER" id="PTHR46656">
    <property type="entry name" value="PUTATIVE-RELATED"/>
    <property type="match status" value="1"/>
</dbReference>
<dbReference type="GO" id="GO:0102710">
    <property type="term" value="F:D-inositol-3-phosphate glycosyltransferase activity"/>
    <property type="evidence" value="ECO:0007669"/>
    <property type="project" value="UniProtKB-EC"/>
</dbReference>
<protein>
    <submittedName>
        <fullName evidence="1">D-inositol-3-phosphate glycosyltransferase</fullName>
        <ecNumber evidence="1">2.4.1.250</ecNumber>
    </submittedName>
</protein>
<evidence type="ECO:0000313" key="1">
    <source>
        <dbReference type="EMBL" id="OIR03597.1"/>
    </source>
</evidence>
<sequence>MLKYPLFYAGQVGSTFGWGVCNAYLIRELSKLTRVIHIEQKGPERTPRQLPGHVFAPLADHRLGLLTLARGRFNHGYTFFERNLTEESGVNAAKLDTIFAGCSWCGEKLAEKGIPSVVLIQGVDGAVFRPQALSPDPRRFTLFSGGKFEYRKGQDLVLVAYRELSRKHPDLHLVCAWYNQWGFSIETMRQSPHIRFERVDGQAWEPFMRRIFDLNEIEVGRVEMLPLLKQGDMARIYPQTDLGVFPNRCEGGTNLVMMEYMACGKTVVATHATGHRDILTQGNAYPLDDLAEVQFRDREGNVAAHWAEPRVEDIVSKVEAAMRSREELAMKGRKAAEDLRAFTWERAARVVHDALQRAEERAG</sequence>
<dbReference type="CDD" id="cd03801">
    <property type="entry name" value="GT4_PimA-like"/>
    <property type="match status" value="1"/>
</dbReference>
<dbReference type="SUPFAM" id="SSF53756">
    <property type="entry name" value="UDP-Glycosyltransferase/glycogen phosphorylase"/>
    <property type="match status" value="1"/>
</dbReference>
<dbReference type="AlphaFoldDB" id="A0A1J5SHH1"/>
<gene>
    <name evidence="1" type="primary">mshA_11</name>
    <name evidence="1" type="ORF">GALL_142190</name>
</gene>
<dbReference type="PANTHER" id="PTHR46656:SF3">
    <property type="entry name" value="PUTATIVE-RELATED"/>
    <property type="match status" value="1"/>
</dbReference>
<dbReference type="Gene3D" id="3.40.50.2000">
    <property type="entry name" value="Glycogen Phosphorylase B"/>
    <property type="match status" value="1"/>
</dbReference>
<reference evidence="1" key="1">
    <citation type="submission" date="2016-10" db="EMBL/GenBank/DDBJ databases">
        <title>Sequence of Gallionella enrichment culture.</title>
        <authorList>
            <person name="Poehlein A."/>
            <person name="Muehling M."/>
            <person name="Daniel R."/>
        </authorList>
    </citation>
    <scope>NUCLEOTIDE SEQUENCE</scope>
</reference>
<dbReference type="EC" id="2.4.1.250" evidence="1"/>
<keyword evidence="1" id="KW-0328">Glycosyltransferase</keyword>
<organism evidence="1">
    <name type="scientific">mine drainage metagenome</name>
    <dbReference type="NCBI Taxonomy" id="410659"/>
    <lineage>
        <taxon>unclassified sequences</taxon>
        <taxon>metagenomes</taxon>
        <taxon>ecological metagenomes</taxon>
    </lineage>
</organism>
<name>A0A1J5SHH1_9ZZZZ</name>
<dbReference type="Pfam" id="PF13692">
    <property type="entry name" value="Glyco_trans_1_4"/>
    <property type="match status" value="1"/>
</dbReference>
<dbReference type="EMBL" id="MLJW01000064">
    <property type="protein sequence ID" value="OIR03597.1"/>
    <property type="molecule type" value="Genomic_DNA"/>
</dbReference>
<accession>A0A1J5SHH1</accession>